<dbReference type="RefSeq" id="WP_183502262.1">
    <property type="nucleotide sequence ID" value="NZ_BSPG01000003.1"/>
</dbReference>
<dbReference type="Gene3D" id="1.10.443.10">
    <property type="entry name" value="Intergrase catalytic core"/>
    <property type="match status" value="1"/>
</dbReference>
<dbReference type="Proteomes" id="UP000517759">
    <property type="component" value="Unassembled WGS sequence"/>
</dbReference>
<dbReference type="CDD" id="cd00801">
    <property type="entry name" value="INT_P4_C"/>
    <property type="match status" value="1"/>
</dbReference>
<evidence type="ECO:0000259" key="5">
    <source>
        <dbReference type="PROSITE" id="PS51898"/>
    </source>
</evidence>
<reference evidence="6" key="1">
    <citation type="journal article" date="2014" name="Int. J. Syst. Evol. Microbiol.">
        <title>Complete genome of a new Firmicutes species belonging to the dominant human colonic microbiota ('Ruminococcus bicirculans') reveals two chromosomes and a selective capacity to utilize plant glucans.</title>
        <authorList>
            <consortium name="NISC Comparative Sequencing Program"/>
            <person name="Wegmann U."/>
            <person name="Louis P."/>
            <person name="Goesmann A."/>
            <person name="Henrissat B."/>
            <person name="Duncan S.H."/>
            <person name="Flint H.J."/>
        </authorList>
    </citation>
    <scope>NUCLEOTIDE SEQUENCE</scope>
    <source>
        <strain evidence="6">NBRC 107710</strain>
    </source>
</reference>
<dbReference type="AlphaFoldDB" id="A0A7W6AEQ3"/>
<dbReference type="Gene3D" id="1.10.150.130">
    <property type="match status" value="1"/>
</dbReference>
<protein>
    <submittedName>
        <fullName evidence="7">Integrase</fullName>
    </submittedName>
</protein>
<name>A0A7W6AEQ3_9HYPH</name>
<comment type="similarity">
    <text evidence="1">Belongs to the 'phage' integrase family.</text>
</comment>
<keyword evidence="9" id="KW-1185">Reference proteome</keyword>
<feature type="domain" description="Tyr recombinase" evidence="5">
    <location>
        <begin position="211"/>
        <end position="386"/>
    </location>
</feature>
<proteinExistence type="inferred from homology"/>
<evidence type="ECO:0000313" key="6">
    <source>
        <dbReference type="EMBL" id="GLS42922.1"/>
    </source>
</evidence>
<dbReference type="EMBL" id="JACIDN010000002">
    <property type="protein sequence ID" value="MBB3901348.1"/>
    <property type="molecule type" value="Genomic_DNA"/>
</dbReference>
<dbReference type="InterPro" id="IPR002104">
    <property type="entry name" value="Integrase_catalytic"/>
</dbReference>
<dbReference type="PANTHER" id="PTHR30629">
    <property type="entry name" value="PROPHAGE INTEGRASE"/>
    <property type="match status" value="1"/>
</dbReference>
<evidence type="ECO:0000313" key="9">
    <source>
        <dbReference type="Proteomes" id="UP001156881"/>
    </source>
</evidence>
<accession>A0A7W6AEQ3</accession>
<dbReference type="Pfam" id="PF00589">
    <property type="entry name" value="Phage_integrase"/>
    <property type="match status" value="1"/>
</dbReference>
<comment type="caution">
    <text evidence="7">The sequence shown here is derived from an EMBL/GenBank/DDBJ whole genome shotgun (WGS) entry which is preliminary data.</text>
</comment>
<organism evidence="7 8">
    <name type="scientific">Methylobacterium brachythecii</name>
    <dbReference type="NCBI Taxonomy" id="1176177"/>
    <lineage>
        <taxon>Bacteria</taxon>
        <taxon>Pseudomonadati</taxon>
        <taxon>Pseudomonadota</taxon>
        <taxon>Alphaproteobacteria</taxon>
        <taxon>Hyphomicrobiales</taxon>
        <taxon>Methylobacteriaceae</taxon>
        <taxon>Methylobacterium</taxon>
    </lineage>
</organism>
<dbReference type="GO" id="GO:0006310">
    <property type="term" value="P:DNA recombination"/>
    <property type="evidence" value="ECO:0007669"/>
    <property type="project" value="UniProtKB-KW"/>
</dbReference>
<dbReference type="InterPro" id="IPR038488">
    <property type="entry name" value="Integrase_DNA-bd_sf"/>
</dbReference>
<dbReference type="Pfam" id="PF13356">
    <property type="entry name" value="Arm-DNA-bind_3"/>
    <property type="match status" value="1"/>
</dbReference>
<dbReference type="PROSITE" id="PS51898">
    <property type="entry name" value="TYR_RECOMBINASE"/>
    <property type="match status" value="1"/>
</dbReference>
<dbReference type="Gene3D" id="3.30.160.390">
    <property type="entry name" value="Integrase, DNA-binding domain"/>
    <property type="match status" value="1"/>
</dbReference>
<evidence type="ECO:0000256" key="2">
    <source>
        <dbReference type="ARBA" id="ARBA00022908"/>
    </source>
</evidence>
<reference evidence="7 8" key="3">
    <citation type="submission" date="2020-08" db="EMBL/GenBank/DDBJ databases">
        <title>Genomic Encyclopedia of Type Strains, Phase IV (KMG-IV): sequencing the most valuable type-strain genomes for metagenomic binning, comparative biology and taxonomic classification.</title>
        <authorList>
            <person name="Goeker M."/>
        </authorList>
    </citation>
    <scope>NUCLEOTIDE SEQUENCE [LARGE SCALE GENOMIC DNA]</scope>
    <source>
        <strain evidence="7 8">DSM 24105</strain>
    </source>
</reference>
<dbReference type="InterPro" id="IPR050808">
    <property type="entry name" value="Phage_Integrase"/>
</dbReference>
<evidence type="ECO:0000256" key="1">
    <source>
        <dbReference type="ARBA" id="ARBA00008857"/>
    </source>
</evidence>
<sequence>MARRASPENVIRLNKTAVANLGLHPGQSERVVWDADLPGFGIRLRASGNRSWVIRPPRGHGNSKLHTIGSVDLIDATTARETAKIRLAEAALGGDPTTARKEARAKAAVTMGGLLDRYVAAKIDAGRRPSTIGNMRHHLKVHWATLHDRPLGSITRAEIAERHKVVAEKYGRQAADRALSILGTFFGWSMREGLLEANPAANVNKATVATKRERVLSEAEVAAIWHACREDDFGRIVRLLMLTGQRREEVAAMLWSELNFQTATWSIPIGRMKNRRAHEVPLSRPAMEILANAPAREGRDFVFGDGKGPFSGYSKAKASLDKRAGIAVSAWRLHDLRRTATTGMNEIGIQPHIADAVLSHVSTFKAGVAGIYNRATYAEQKRAALDSWADHILGVTTRSRNPQTEVETS</sequence>
<reference evidence="6" key="4">
    <citation type="submission" date="2023-01" db="EMBL/GenBank/DDBJ databases">
        <title>Draft genome sequence of Methylobacterium brachythecii strain NBRC 107710.</title>
        <authorList>
            <person name="Sun Q."/>
            <person name="Mori K."/>
        </authorList>
    </citation>
    <scope>NUCLEOTIDE SEQUENCE</scope>
    <source>
        <strain evidence="6">NBRC 107710</strain>
    </source>
</reference>
<keyword evidence="4" id="KW-0233">DNA recombination</keyword>
<evidence type="ECO:0000256" key="4">
    <source>
        <dbReference type="ARBA" id="ARBA00023172"/>
    </source>
</evidence>
<gene>
    <name evidence="6" type="ORF">GCM10007884_09070</name>
    <name evidence="7" type="ORF">GGR33_000834</name>
</gene>
<dbReference type="InterPro" id="IPR013762">
    <property type="entry name" value="Integrase-like_cat_sf"/>
</dbReference>
<dbReference type="GO" id="GO:0015074">
    <property type="term" value="P:DNA integration"/>
    <property type="evidence" value="ECO:0007669"/>
    <property type="project" value="UniProtKB-KW"/>
</dbReference>
<dbReference type="PANTHER" id="PTHR30629:SF2">
    <property type="entry name" value="PROPHAGE INTEGRASE INTS-RELATED"/>
    <property type="match status" value="1"/>
</dbReference>
<reference evidence="9" key="2">
    <citation type="journal article" date="2019" name="Int. J. Syst. Evol. Microbiol.">
        <title>The Global Catalogue of Microorganisms (GCM) 10K type strain sequencing project: providing services to taxonomists for standard genome sequencing and annotation.</title>
        <authorList>
            <consortium name="The Broad Institute Genomics Platform"/>
            <consortium name="The Broad Institute Genome Sequencing Center for Infectious Disease"/>
            <person name="Wu L."/>
            <person name="Ma J."/>
        </authorList>
    </citation>
    <scope>NUCLEOTIDE SEQUENCE [LARGE SCALE GENOMIC DNA]</scope>
    <source>
        <strain evidence="9">NBRC 107710</strain>
    </source>
</reference>
<dbReference type="Proteomes" id="UP001156881">
    <property type="component" value="Unassembled WGS sequence"/>
</dbReference>
<dbReference type="InterPro" id="IPR025166">
    <property type="entry name" value="Integrase_DNA_bind_dom"/>
</dbReference>
<evidence type="ECO:0000256" key="3">
    <source>
        <dbReference type="ARBA" id="ARBA00023125"/>
    </source>
</evidence>
<evidence type="ECO:0000313" key="7">
    <source>
        <dbReference type="EMBL" id="MBB3901348.1"/>
    </source>
</evidence>
<evidence type="ECO:0000313" key="8">
    <source>
        <dbReference type="Proteomes" id="UP000517759"/>
    </source>
</evidence>
<dbReference type="InterPro" id="IPR011010">
    <property type="entry name" value="DNA_brk_join_enz"/>
</dbReference>
<dbReference type="GO" id="GO:0003677">
    <property type="term" value="F:DNA binding"/>
    <property type="evidence" value="ECO:0007669"/>
    <property type="project" value="UniProtKB-KW"/>
</dbReference>
<keyword evidence="2" id="KW-0229">DNA integration</keyword>
<dbReference type="InterPro" id="IPR010998">
    <property type="entry name" value="Integrase_recombinase_N"/>
</dbReference>
<dbReference type="EMBL" id="BSPG01000003">
    <property type="protein sequence ID" value="GLS42922.1"/>
    <property type="molecule type" value="Genomic_DNA"/>
</dbReference>
<keyword evidence="3" id="KW-0238">DNA-binding</keyword>
<dbReference type="SUPFAM" id="SSF56349">
    <property type="entry name" value="DNA breaking-rejoining enzymes"/>
    <property type="match status" value="1"/>
</dbReference>